<evidence type="ECO:0000259" key="3">
    <source>
        <dbReference type="Pfam" id="PF16963"/>
    </source>
</evidence>
<feature type="transmembrane region" description="Helical" evidence="1">
    <location>
        <begin position="70"/>
        <end position="89"/>
    </location>
</feature>
<feature type="transmembrane region" description="Helical" evidence="1">
    <location>
        <begin position="45"/>
        <end position="63"/>
    </location>
</feature>
<feature type="transmembrane region" description="Helical" evidence="1">
    <location>
        <begin position="20"/>
        <end position="39"/>
    </location>
</feature>
<dbReference type="KEGG" id="por:APT59_20960"/>
<evidence type="ECO:0000259" key="2">
    <source>
        <dbReference type="Pfam" id="PF13492"/>
    </source>
</evidence>
<keyword evidence="4" id="KW-0762">Sugar transport</keyword>
<evidence type="ECO:0000313" key="4">
    <source>
        <dbReference type="EMBL" id="ALZ86558.1"/>
    </source>
</evidence>
<name>A0A0U4P863_9PSED</name>
<keyword evidence="1" id="KW-0812">Transmembrane</keyword>
<dbReference type="EMBL" id="CP013987">
    <property type="protein sequence ID" value="ALZ86558.1"/>
    <property type="molecule type" value="Genomic_DNA"/>
</dbReference>
<keyword evidence="4" id="KW-0813">Transport</keyword>
<dbReference type="InterPro" id="IPR029016">
    <property type="entry name" value="GAF-like_dom_sf"/>
</dbReference>
<dbReference type="Pfam" id="PF13492">
    <property type="entry name" value="GAF_3"/>
    <property type="match status" value="1"/>
</dbReference>
<accession>A0A0U4P863</accession>
<dbReference type="RefSeq" id="WP_059316608.1">
    <property type="nucleotide sequence ID" value="NZ_CP013987.1"/>
</dbReference>
<feature type="domain" description="GAF" evidence="2">
    <location>
        <begin position="195"/>
        <end position="306"/>
    </location>
</feature>
<dbReference type="Pfam" id="PF16963">
    <property type="entry name" value="PelD_GGDEF"/>
    <property type="match status" value="1"/>
</dbReference>
<dbReference type="Proteomes" id="UP000064137">
    <property type="component" value="Chromosome"/>
</dbReference>
<gene>
    <name evidence="4" type="ORF">APT59_20960</name>
</gene>
<organism evidence="4 5">
    <name type="scientific">Pseudomonas oryzihabitans</name>
    <dbReference type="NCBI Taxonomy" id="47885"/>
    <lineage>
        <taxon>Bacteria</taxon>
        <taxon>Pseudomonadati</taxon>
        <taxon>Pseudomonadota</taxon>
        <taxon>Gammaproteobacteria</taxon>
        <taxon>Pseudomonadales</taxon>
        <taxon>Pseudomonadaceae</taxon>
        <taxon>Pseudomonas</taxon>
    </lineage>
</organism>
<dbReference type="Gene3D" id="3.30.450.40">
    <property type="match status" value="1"/>
</dbReference>
<dbReference type="InterPro" id="IPR038367">
    <property type="entry name" value="PelD_GGDEF_sf"/>
</dbReference>
<dbReference type="AlphaFoldDB" id="A0A0U4P863"/>
<dbReference type="OrthoDB" id="5442761at2"/>
<dbReference type="InterPro" id="IPR003018">
    <property type="entry name" value="GAF"/>
</dbReference>
<keyword evidence="1" id="KW-0472">Membrane</keyword>
<protein>
    <submittedName>
        <fullName evidence="4">Sugar transporter</fullName>
    </submittedName>
</protein>
<dbReference type="Gene3D" id="3.30.70.2880">
    <property type="match status" value="1"/>
</dbReference>
<evidence type="ECO:0000313" key="5">
    <source>
        <dbReference type="Proteomes" id="UP000064137"/>
    </source>
</evidence>
<keyword evidence="1" id="KW-1133">Transmembrane helix</keyword>
<dbReference type="SUPFAM" id="SSF55781">
    <property type="entry name" value="GAF domain-like"/>
    <property type="match status" value="1"/>
</dbReference>
<proteinExistence type="predicted"/>
<dbReference type="InterPro" id="IPR031583">
    <property type="entry name" value="PelD_GGDEF"/>
</dbReference>
<reference evidence="4 5" key="1">
    <citation type="submission" date="2016-01" db="EMBL/GenBank/DDBJ databases">
        <title>Annotation of Pseudomonas oryzihabitans USDA-ARS-USMARC-56511.</title>
        <authorList>
            <person name="Harhay G.P."/>
            <person name="Harhay D.M."/>
            <person name="Smith T.P.L."/>
            <person name="Bono J.L."/>
            <person name="Heaton M.P."/>
            <person name="Clawson M.L."/>
            <person name="Chitko-Mckown C.G."/>
            <person name="Capik S.F."/>
            <person name="DeDonder K.D."/>
            <person name="Apley M.D."/>
            <person name="Lubbers B.V."/>
            <person name="White B.J."/>
            <person name="Larson R.L."/>
        </authorList>
    </citation>
    <scope>NUCLEOTIDE SEQUENCE [LARGE SCALE GENOMIC DNA]</scope>
    <source>
        <strain evidence="4 5">USDA-ARS-USMARC-56511</strain>
    </source>
</reference>
<feature type="domain" description="PelD GGDEF" evidence="3">
    <location>
        <begin position="323"/>
        <end position="446"/>
    </location>
</feature>
<sequence>MALQSVHKDYTLAPRASGRLSWLETLLVTAAALGLGFWLVPEDPLMVGLAFPWVVFAPILMGVRYGFMRGLVSAALLVVALLYLHRQGYPAYEEIPPSFIVGVLLSAMLVGEFRDLWDRRLERLDLANDYRQLRLDEFTRAHHLLRISHDRLEQRVAGNDLSLRSSLLDLRRQLREVPREQDALQALAEPIVGLLAQYGSLRVAGLYRVDGNGRVDRRALASQGEMPGIDPDDLLVRLTLERGETLSIRQALLERGETQHSALQACVPLLDTEERLLAVLAIEQMPFFSFNERTLNLLTILAGHIADLLGSDPQALALADDDAQQFSQHLKRSLRDAQQHALPACLFCFEMTEADGGERALALLEGSRRGLDLQLRLTNQAGHPCLLVLLPLTSSDGLEGYRRRLRQLLAERHGQDSTLESLGVRSHEHELLPKTRAQELRVFLFNECGLHEQQVAV</sequence>
<evidence type="ECO:0000256" key="1">
    <source>
        <dbReference type="SAM" id="Phobius"/>
    </source>
</evidence>